<dbReference type="Proteomes" id="UP000218542">
    <property type="component" value="Unassembled WGS sequence"/>
</dbReference>
<evidence type="ECO:0000313" key="12">
    <source>
        <dbReference type="EMBL" id="GAX62677.1"/>
    </source>
</evidence>
<dbReference type="InterPro" id="IPR000192">
    <property type="entry name" value="Aminotrans_V_dom"/>
</dbReference>
<comment type="function">
    <text evidence="2">Catalyzes the removal of elemental sulfur atoms from cysteine to produce alanine. Seems to participate in the biosynthesis of the nitrogenase metalloclusters by providing the inorganic sulfur required for the Fe-S core formation.</text>
</comment>
<dbReference type="InterPro" id="IPR015421">
    <property type="entry name" value="PyrdxlP-dep_Trfase_major"/>
</dbReference>
<evidence type="ECO:0000256" key="5">
    <source>
        <dbReference type="ARBA" id="ARBA00022679"/>
    </source>
</evidence>
<keyword evidence="9" id="KW-0411">Iron-sulfur</keyword>
<dbReference type="Gene3D" id="3.90.1150.10">
    <property type="entry name" value="Aspartate Aminotransferase, domain 1"/>
    <property type="match status" value="1"/>
</dbReference>
<dbReference type="InterPro" id="IPR016454">
    <property type="entry name" value="Cysteine_dSase"/>
</dbReference>
<keyword evidence="7" id="KW-0663">Pyridoxal phosphate</keyword>
<evidence type="ECO:0000256" key="4">
    <source>
        <dbReference type="ARBA" id="ARBA00012239"/>
    </source>
</evidence>
<dbReference type="PANTHER" id="PTHR11601:SF34">
    <property type="entry name" value="CYSTEINE DESULFURASE"/>
    <property type="match status" value="1"/>
</dbReference>
<reference evidence="13" key="1">
    <citation type="journal article" date="2017" name="Environ. Microbiol. Rep.">
        <title>Genetic Diversity of Marine Anaerobic Ammonium-Oxidizing Bacteria as Revealed by Genomic and Proteomic Analyses of 'Candidatus Scalindua japonica'.</title>
        <authorList>
            <person name="Oshiki M."/>
            <person name="Mizuto K."/>
            <person name="Kimura Z."/>
            <person name="Kindaichi T."/>
            <person name="Satoh H."/>
            <person name="Okabe S."/>
        </authorList>
    </citation>
    <scope>NUCLEOTIDE SEQUENCE [LARGE SCALE GENOMIC DNA]</scope>
    <source>
        <strain evidence="13">husup-a2</strain>
    </source>
</reference>
<protein>
    <recommendedName>
        <fullName evidence="4">cysteine desulfurase</fullName>
        <ecNumber evidence="4">2.8.1.7</ecNumber>
    </recommendedName>
</protein>
<evidence type="ECO:0000259" key="11">
    <source>
        <dbReference type="Pfam" id="PF00266"/>
    </source>
</evidence>
<organism evidence="12 13">
    <name type="scientific">Candidatus Scalindua japonica</name>
    <dbReference type="NCBI Taxonomy" id="1284222"/>
    <lineage>
        <taxon>Bacteria</taxon>
        <taxon>Pseudomonadati</taxon>
        <taxon>Planctomycetota</taxon>
        <taxon>Candidatus Brocadiia</taxon>
        <taxon>Candidatus Brocadiales</taxon>
        <taxon>Candidatus Scalinduaceae</taxon>
        <taxon>Candidatus Scalindua</taxon>
    </lineage>
</organism>
<dbReference type="EMBL" id="BAOS01000038">
    <property type="protein sequence ID" value="GAX62677.1"/>
    <property type="molecule type" value="Genomic_DNA"/>
</dbReference>
<dbReference type="InterPro" id="IPR015424">
    <property type="entry name" value="PyrdxlP-dep_Trfase"/>
</dbReference>
<keyword evidence="8" id="KW-0408">Iron</keyword>
<evidence type="ECO:0000313" key="13">
    <source>
        <dbReference type="Proteomes" id="UP000218542"/>
    </source>
</evidence>
<evidence type="ECO:0000256" key="9">
    <source>
        <dbReference type="ARBA" id="ARBA00023014"/>
    </source>
</evidence>
<evidence type="ECO:0000256" key="2">
    <source>
        <dbReference type="ARBA" id="ARBA00003120"/>
    </source>
</evidence>
<comment type="cofactor">
    <cofactor evidence="1">
        <name>pyridoxal 5'-phosphate</name>
        <dbReference type="ChEBI" id="CHEBI:597326"/>
    </cofactor>
</comment>
<dbReference type="AlphaFoldDB" id="A0A286U3G8"/>
<dbReference type="EC" id="2.8.1.7" evidence="4"/>
<accession>A0A286U3G8</accession>
<evidence type="ECO:0000256" key="10">
    <source>
        <dbReference type="ARBA" id="ARBA00050776"/>
    </source>
</evidence>
<keyword evidence="13" id="KW-1185">Reference proteome</keyword>
<evidence type="ECO:0000256" key="8">
    <source>
        <dbReference type="ARBA" id="ARBA00023004"/>
    </source>
</evidence>
<comment type="catalytic activity">
    <reaction evidence="10">
        <text>(sulfur carrier)-H + L-cysteine = (sulfur carrier)-SH + L-alanine</text>
        <dbReference type="Rhea" id="RHEA:43892"/>
        <dbReference type="Rhea" id="RHEA-COMP:14737"/>
        <dbReference type="Rhea" id="RHEA-COMP:14739"/>
        <dbReference type="ChEBI" id="CHEBI:29917"/>
        <dbReference type="ChEBI" id="CHEBI:35235"/>
        <dbReference type="ChEBI" id="CHEBI:57972"/>
        <dbReference type="ChEBI" id="CHEBI:64428"/>
        <dbReference type="EC" id="2.8.1.7"/>
    </reaction>
</comment>
<gene>
    <name evidence="12" type="ORF">SCALIN_C38_0040</name>
</gene>
<dbReference type="FunFam" id="3.40.640.10:FF:000084">
    <property type="entry name" value="IscS-like cysteine desulfurase"/>
    <property type="match status" value="1"/>
</dbReference>
<evidence type="ECO:0000256" key="3">
    <source>
        <dbReference type="ARBA" id="ARBA00006490"/>
    </source>
</evidence>
<evidence type="ECO:0000256" key="6">
    <source>
        <dbReference type="ARBA" id="ARBA00022723"/>
    </source>
</evidence>
<dbReference type="Pfam" id="PF00266">
    <property type="entry name" value="Aminotran_5"/>
    <property type="match status" value="1"/>
</dbReference>
<sequence>MNILNFAYDYYEKNRVGPLYQKIKKNTGATKEAIEELFPHGLASVYTWVGIPIQTGRDLCKPMATVNVENFREVYLDNNATTFIRDEVRKNLVEYYSGSSGFGNPSSSTNPGILSYDIIRNSRIQISDCLKVNPEEIIFTGSGSEANNAAIKGIAFKHLDNKGHIISSKVEHPAVLKTLEYLEDLGFSVTYLNVSKDGRVTAQSVKNNLRTDTILVSIMAINNEIGVINPISEIGKSCKEAGVPFMVDAIQGFGKITLLPKKMGLSLMTMSGHKIYAPKGVGALYVSKEISVVPLIHGGAQEYGLRAGTENVGAIMAFGQAARLACSEMEKENRRLLELRNYFLEGLRKIEPGIIVNGSLEHRTANNLNIGFPDVDSGSLLLSLNQIGVYVSSGSACSAGSTDASYTIKALGVDTDRYGIIRFSFGLSSTKEDVEYMFEYLPSILKQLKAESAGE</sequence>
<comment type="similarity">
    <text evidence="3">Belongs to the class-V pyridoxal-phosphate-dependent aminotransferase family. NifS/IscS subfamily.</text>
</comment>
<feature type="domain" description="Aminotransferase class V" evidence="11">
    <location>
        <begin position="74"/>
        <end position="436"/>
    </location>
</feature>
<dbReference type="GO" id="GO:0046872">
    <property type="term" value="F:metal ion binding"/>
    <property type="evidence" value="ECO:0007669"/>
    <property type="project" value="UniProtKB-KW"/>
</dbReference>
<comment type="caution">
    <text evidence="12">The sequence shown here is derived from an EMBL/GenBank/DDBJ whole genome shotgun (WGS) entry which is preliminary data.</text>
</comment>
<evidence type="ECO:0000256" key="7">
    <source>
        <dbReference type="ARBA" id="ARBA00022898"/>
    </source>
</evidence>
<dbReference type="PANTHER" id="PTHR11601">
    <property type="entry name" value="CYSTEINE DESULFURYLASE FAMILY MEMBER"/>
    <property type="match status" value="1"/>
</dbReference>
<dbReference type="InterPro" id="IPR015422">
    <property type="entry name" value="PyrdxlP-dep_Trfase_small"/>
</dbReference>
<name>A0A286U3G8_9BACT</name>
<keyword evidence="5" id="KW-0808">Transferase</keyword>
<dbReference type="GO" id="GO:0031071">
    <property type="term" value="F:cysteine desulfurase activity"/>
    <property type="evidence" value="ECO:0007669"/>
    <property type="project" value="UniProtKB-EC"/>
</dbReference>
<dbReference type="GO" id="GO:0051536">
    <property type="term" value="F:iron-sulfur cluster binding"/>
    <property type="evidence" value="ECO:0007669"/>
    <property type="project" value="UniProtKB-KW"/>
</dbReference>
<evidence type="ECO:0000256" key="1">
    <source>
        <dbReference type="ARBA" id="ARBA00001933"/>
    </source>
</evidence>
<dbReference type="PIRSF" id="PIRSF005572">
    <property type="entry name" value="NifS"/>
    <property type="match status" value="1"/>
</dbReference>
<dbReference type="SUPFAM" id="SSF53383">
    <property type="entry name" value="PLP-dependent transferases"/>
    <property type="match status" value="1"/>
</dbReference>
<proteinExistence type="inferred from homology"/>
<dbReference type="Gene3D" id="3.40.640.10">
    <property type="entry name" value="Type I PLP-dependent aspartate aminotransferase-like (Major domain)"/>
    <property type="match status" value="1"/>
</dbReference>
<keyword evidence="6" id="KW-0479">Metal-binding</keyword>